<evidence type="ECO:0000256" key="3">
    <source>
        <dbReference type="PROSITE-ProRule" id="PRU01191"/>
    </source>
</evidence>
<accession>A0A5J5AD14</accession>
<protein>
    <submittedName>
        <fullName evidence="4">Uncharacterized protein</fullName>
    </submittedName>
</protein>
<feature type="short sequence motif" description="VHIID" evidence="3">
    <location>
        <begin position="326"/>
        <end position="330"/>
    </location>
</feature>
<dbReference type="AlphaFoldDB" id="A0A5J5AD14"/>
<feature type="region of interest" description="SAW" evidence="3">
    <location>
        <begin position="507"/>
        <end position="580"/>
    </location>
</feature>
<evidence type="ECO:0000313" key="4">
    <source>
        <dbReference type="EMBL" id="KAA8527377.1"/>
    </source>
</evidence>
<evidence type="ECO:0000256" key="2">
    <source>
        <dbReference type="ARBA" id="ARBA00023163"/>
    </source>
</evidence>
<organism evidence="4 5">
    <name type="scientific">Nyssa sinensis</name>
    <dbReference type="NCBI Taxonomy" id="561372"/>
    <lineage>
        <taxon>Eukaryota</taxon>
        <taxon>Viridiplantae</taxon>
        <taxon>Streptophyta</taxon>
        <taxon>Embryophyta</taxon>
        <taxon>Tracheophyta</taxon>
        <taxon>Spermatophyta</taxon>
        <taxon>Magnoliopsida</taxon>
        <taxon>eudicotyledons</taxon>
        <taxon>Gunneridae</taxon>
        <taxon>Pentapetalae</taxon>
        <taxon>asterids</taxon>
        <taxon>Cornales</taxon>
        <taxon>Nyssaceae</taxon>
        <taxon>Nyssa</taxon>
    </lineage>
</organism>
<evidence type="ECO:0000256" key="1">
    <source>
        <dbReference type="ARBA" id="ARBA00023015"/>
    </source>
</evidence>
<evidence type="ECO:0000313" key="5">
    <source>
        <dbReference type="Proteomes" id="UP000325577"/>
    </source>
</evidence>
<gene>
    <name evidence="4" type="ORF">F0562_034908</name>
</gene>
<proteinExistence type="inferred from homology"/>
<dbReference type="OrthoDB" id="770224at2759"/>
<dbReference type="Proteomes" id="UP000325577">
    <property type="component" value="Linkage Group LG21"/>
</dbReference>
<keyword evidence="5" id="KW-1185">Reference proteome</keyword>
<reference evidence="4 5" key="1">
    <citation type="submission" date="2019-09" db="EMBL/GenBank/DDBJ databases">
        <title>A chromosome-level genome assembly of the Chinese tupelo Nyssa sinensis.</title>
        <authorList>
            <person name="Yang X."/>
            <person name="Kang M."/>
            <person name="Yang Y."/>
            <person name="Xiong H."/>
            <person name="Wang M."/>
            <person name="Zhang Z."/>
            <person name="Wang Z."/>
            <person name="Wu H."/>
            <person name="Ma T."/>
            <person name="Liu J."/>
            <person name="Xi Z."/>
        </authorList>
    </citation>
    <scope>NUCLEOTIDE SEQUENCE [LARGE SCALE GENOMIC DNA]</scope>
    <source>
        <strain evidence="4">J267</strain>
        <tissue evidence="4">Leaf</tissue>
    </source>
</reference>
<name>A0A5J5AD14_9ASTE</name>
<feature type="region of interest" description="Leucine repeat II (LRII)" evidence="3">
    <location>
        <begin position="372"/>
        <end position="404"/>
    </location>
</feature>
<keyword evidence="1" id="KW-0805">Transcription regulation</keyword>
<comment type="similarity">
    <text evidence="3">Belongs to the GRAS family.</text>
</comment>
<dbReference type="InterPro" id="IPR005202">
    <property type="entry name" value="TF_GRAS"/>
</dbReference>
<keyword evidence="2" id="KW-0804">Transcription</keyword>
<dbReference type="PROSITE" id="PS50985">
    <property type="entry name" value="GRAS"/>
    <property type="match status" value="1"/>
</dbReference>
<dbReference type="EMBL" id="CM018045">
    <property type="protein sequence ID" value="KAA8527377.1"/>
    <property type="molecule type" value="Genomic_DNA"/>
</dbReference>
<dbReference type="Pfam" id="PF03514">
    <property type="entry name" value="GRAS"/>
    <property type="match status" value="1"/>
</dbReference>
<sequence>MFSLEQFDFGGVLDGYNSSEGFESAEGWNIAKQTHFYGTEDRGELRDNDLFCSDLRFYQDKKTEEGLLLSKCQQEQQRRILDDLYLDIVSPPFQSHQQEISKLVSFQTENSEPVEPNKEQPFAFPCASFGILQNCGSKFRRSDGEKTNVQTYDTACTESCVLKLSTETIMRHAAEKFIQSSSRRVDNLSIFSHPFNGSFFGYSDKVTKDVGLVQYLLASAEKVGQQQFRLAGKLLNQCDELSSNTGNPVQRIVYYFSEALREKIDRETGRNRLKSFVKKQSPDLEEEMMRTNSTLIAFHQEVPFFQVNQFSGMQAILENVAGARKVHVIDLEIRNGTHCTILMQALAARCECPVELLKITAVGTKSKPKIEETGLRLMSFAQSMNLPFTFNVVMVSDMLDLNEDLFDLEAEEAVAVYSPYFLFSIIARPDRLECFMRMMRSINPCIMVVAEVEANLNSPVFVNRFVETLFFYGAFFDCLEDCMDRNNSNRMISESIYFFHAIQNIVSAEGEERTIRHVNINIWRAFFARFGMTEIELSMSSLYQASLVVKNFAGYCVRYCRTICHHGWLHNCAFVQGTVHVWVSLGPSHLAPR</sequence>
<dbReference type="PANTHER" id="PTHR31636">
    <property type="entry name" value="OSJNBA0084A10.13 PROTEIN-RELATED"/>
    <property type="match status" value="1"/>
</dbReference>
<comment type="caution">
    <text evidence="3">Lacks conserved residue(s) required for the propagation of feature annotation.</text>
</comment>